<feature type="transmembrane region" description="Helical" evidence="7">
    <location>
        <begin position="344"/>
        <end position="369"/>
    </location>
</feature>
<feature type="transmembrane region" description="Helical" evidence="7">
    <location>
        <begin position="91"/>
        <end position="110"/>
    </location>
</feature>
<feature type="domain" description="Nucleoside transporter/FeoB GTPase Gate" evidence="10">
    <location>
        <begin position="88"/>
        <end position="186"/>
    </location>
</feature>
<evidence type="ECO:0000256" key="4">
    <source>
        <dbReference type="ARBA" id="ARBA00022692"/>
    </source>
</evidence>
<feature type="domain" description="Concentrative nucleoside transporter N-terminal" evidence="8">
    <location>
        <begin position="8"/>
        <end position="80"/>
    </location>
</feature>
<dbReference type="InterPro" id="IPR002668">
    <property type="entry name" value="CNT_N_dom"/>
</dbReference>
<keyword evidence="7" id="KW-0813">Transport</keyword>
<keyword evidence="12" id="KW-1185">Reference proteome</keyword>
<comment type="similarity">
    <text evidence="2 7">Belongs to the concentrative nucleoside transporter (CNT) (TC 2.A.41) family.</text>
</comment>
<dbReference type="RefSeq" id="WP_323275752.1">
    <property type="nucleotide sequence ID" value="NZ_JAYGHT010000017.1"/>
</dbReference>
<keyword evidence="5 7" id="KW-1133">Transmembrane helix</keyword>
<dbReference type="NCBIfam" id="TIGR00804">
    <property type="entry name" value="nupC"/>
    <property type="match status" value="1"/>
</dbReference>
<name>A0ABU5TY73_9CYAN</name>
<feature type="transmembrane region" description="Helical" evidence="7">
    <location>
        <begin position="29"/>
        <end position="47"/>
    </location>
</feature>
<dbReference type="Pfam" id="PF07670">
    <property type="entry name" value="Gate"/>
    <property type="match status" value="1"/>
</dbReference>
<feature type="transmembrane region" description="Helical" evidence="7">
    <location>
        <begin position="282"/>
        <end position="303"/>
    </location>
</feature>
<keyword evidence="6 7" id="KW-0472">Membrane</keyword>
<evidence type="ECO:0000256" key="5">
    <source>
        <dbReference type="ARBA" id="ARBA00022989"/>
    </source>
</evidence>
<dbReference type="InterPro" id="IPR011642">
    <property type="entry name" value="Gate_dom"/>
</dbReference>
<dbReference type="Pfam" id="PF01773">
    <property type="entry name" value="Nucleos_tra2_N"/>
    <property type="match status" value="1"/>
</dbReference>
<evidence type="ECO:0000256" key="2">
    <source>
        <dbReference type="ARBA" id="ARBA00009033"/>
    </source>
</evidence>
<evidence type="ECO:0000259" key="10">
    <source>
        <dbReference type="Pfam" id="PF07670"/>
    </source>
</evidence>
<dbReference type="PANTHER" id="PTHR10590:SF4">
    <property type="entry name" value="SOLUTE CARRIER FAMILY 28 MEMBER 3"/>
    <property type="match status" value="1"/>
</dbReference>
<reference evidence="11 12" key="1">
    <citation type="submission" date="2023-12" db="EMBL/GenBank/DDBJ databases">
        <title>Baltic Sea Cyanobacteria.</title>
        <authorList>
            <person name="Delbaje E."/>
            <person name="Fewer D.P."/>
            <person name="Shishido T.K."/>
        </authorList>
    </citation>
    <scope>NUCLEOTIDE SEQUENCE [LARGE SCALE GENOMIC DNA]</scope>
    <source>
        <strain evidence="11 12">CCNP 1315</strain>
    </source>
</reference>
<dbReference type="InterPro" id="IPR008276">
    <property type="entry name" value="C_nuclsd_transpt"/>
</dbReference>
<dbReference type="Proteomes" id="UP001301728">
    <property type="component" value="Unassembled WGS sequence"/>
</dbReference>
<feature type="transmembrane region" description="Helical" evidence="7">
    <location>
        <begin position="381"/>
        <end position="401"/>
    </location>
</feature>
<accession>A0ABU5TY73</accession>
<proteinExistence type="inferred from homology"/>
<keyword evidence="4 7" id="KW-0812">Transmembrane</keyword>
<comment type="subcellular location">
    <subcellularLocation>
        <location evidence="1">Cell membrane</location>
        <topology evidence="1">Multi-pass membrane protein</topology>
    </subcellularLocation>
</comment>
<dbReference type="Pfam" id="PF07662">
    <property type="entry name" value="Nucleos_tra2_C"/>
    <property type="match status" value="1"/>
</dbReference>
<comment type="caution">
    <text evidence="11">The sequence shown here is derived from an EMBL/GenBank/DDBJ whole genome shotgun (WGS) entry which is preliminary data.</text>
</comment>
<evidence type="ECO:0000256" key="7">
    <source>
        <dbReference type="RuleBase" id="RU362018"/>
    </source>
</evidence>
<organism evidence="11 12">
    <name type="scientific">Limnoraphis robusta CCNP1315</name>
    <dbReference type="NCBI Taxonomy" id="3110306"/>
    <lineage>
        <taxon>Bacteria</taxon>
        <taxon>Bacillati</taxon>
        <taxon>Cyanobacteriota</taxon>
        <taxon>Cyanophyceae</taxon>
        <taxon>Oscillatoriophycideae</taxon>
        <taxon>Oscillatoriales</taxon>
        <taxon>Sirenicapillariaceae</taxon>
        <taxon>Limnoraphis</taxon>
    </lineage>
</organism>
<evidence type="ECO:0000259" key="8">
    <source>
        <dbReference type="Pfam" id="PF01773"/>
    </source>
</evidence>
<feature type="transmembrane region" description="Helical" evidence="7">
    <location>
        <begin position="163"/>
        <end position="185"/>
    </location>
</feature>
<protein>
    <recommendedName>
        <fullName evidence="7">Nucleoside permease</fullName>
    </recommendedName>
</protein>
<feature type="domain" description="Concentrative nucleoside transporter C-terminal" evidence="9">
    <location>
        <begin position="192"/>
        <end position="399"/>
    </location>
</feature>
<sequence>MESFISLFGIFVFIGIGYAISANRKAIIWRPVIWGIALQFIVAVVILKIPGTYLVFDAIGAVVTQFLDFTVEGAKFVFGENYEEHFFAFKVLPTIIFFSSFVSVLYYLGILQQIVKGVAWVMLKTTKTSGAESLSNAANVFVGMTEAPLLVKPFINTMTKSELNTIMTGGFATVAGGVLAAYVSFGISARDLISASVMAAPCALGISKLLYPETEKPETAGTLELKVEKTATNVVDAAAAGAIEGAKLAVNIAAVIIAFLALIAFLNAILSWFGGLFDYPQLSFDLILGWVLYPIALLTGVSWSDASQVAALIGKKIILNEFIAYVDLAALVKNNLLSERSIRIATFALCSFANIGSIGIQIGALSGIAPQRRSELAELGIRAMIGGVLTNLIVAATAGFLL</sequence>
<evidence type="ECO:0000256" key="1">
    <source>
        <dbReference type="ARBA" id="ARBA00004651"/>
    </source>
</evidence>
<dbReference type="InterPro" id="IPR018270">
    <property type="entry name" value="C_nuclsd_transpt_met_bac"/>
</dbReference>
<dbReference type="InterPro" id="IPR011657">
    <property type="entry name" value="CNT_C_dom"/>
</dbReference>
<evidence type="ECO:0000256" key="3">
    <source>
        <dbReference type="ARBA" id="ARBA00022475"/>
    </source>
</evidence>
<evidence type="ECO:0000313" key="12">
    <source>
        <dbReference type="Proteomes" id="UP001301728"/>
    </source>
</evidence>
<evidence type="ECO:0000313" key="11">
    <source>
        <dbReference type="EMBL" id="MEA5518878.1"/>
    </source>
</evidence>
<evidence type="ECO:0000259" key="9">
    <source>
        <dbReference type="Pfam" id="PF07662"/>
    </source>
</evidence>
<feature type="transmembrane region" description="Helical" evidence="7">
    <location>
        <begin position="131"/>
        <end position="151"/>
    </location>
</feature>
<evidence type="ECO:0000256" key="6">
    <source>
        <dbReference type="ARBA" id="ARBA00023136"/>
    </source>
</evidence>
<feature type="transmembrane region" description="Helical" evidence="7">
    <location>
        <begin position="248"/>
        <end position="270"/>
    </location>
</feature>
<gene>
    <name evidence="11" type="ORF">VB854_07950</name>
</gene>
<dbReference type="EMBL" id="JAYGHT010000017">
    <property type="protein sequence ID" value="MEA5518878.1"/>
    <property type="molecule type" value="Genomic_DNA"/>
</dbReference>
<keyword evidence="3" id="KW-1003">Cell membrane</keyword>
<dbReference type="PANTHER" id="PTHR10590">
    <property type="entry name" value="SODIUM/NUCLEOSIDE COTRANSPORTER"/>
    <property type="match status" value="1"/>
</dbReference>